<dbReference type="Gene3D" id="1.10.1200.10">
    <property type="entry name" value="ACP-like"/>
    <property type="match status" value="1"/>
</dbReference>
<dbReference type="Proteomes" id="UP000766698">
    <property type="component" value="Unassembled WGS sequence"/>
</dbReference>
<dbReference type="Pfam" id="PF00550">
    <property type="entry name" value="PP-binding"/>
    <property type="match status" value="1"/>
</dbReference>
<dbReference type="PROSITE" id="PS50075">
    <property type="entry name" value="CARRIER"/>
    <property type="match status" value="1"/>
</dbReference>
<comment type="cofactor">
    <cofactor evidence="1">
        <name>pantetheine 4'-phosphate</name>
        <dbReference type="ChEBI" id="CHEBI:47942"/>
    </cofactor>
</comment>
<protein>
    <submittedName>
        <fullName evidence="5">Amino acid adenylation domain-containing protein</fullName>
    </submittedName>
</protein>
<dbReference type="SUPFAM" id="SSF47336">
    <property type="entry name" value="ACP-like"/>
    <property type="match status" value="1"/>
</dbReference>
<dbReference type="InterPro" id="IPR042099">
    <property type="entry name" value="ANL_N_sf"/>
</dbReference>
<dbReference type="Gene3D" id="3.30.300.30">
    <property type="match status" value="1"/>
</dbReference>
<dbReference type="PROSITE" id="PS00012">
    <property type="entry name" value="PHOSPHOPANTETHEINE"/>
    <property type="match status" value="1"/>
</dbReference>
<comment type="caution">
    <text evidence="5">The sequence shown here is derived from an EMBL/GenBank/DDBJ whole genome shotgun (WGS) entry which is preliminary data.</text>
</comment>
<feature type="non-terminal residue" evidence="5">
    <location>
        <position position="1075"/>
    </location>
</feature>
<feature type="non-terminal residue" evidence="5">
    <location>
        <position position="1"/>
    </location>
</feature>
<evidence type="ECO:0000256" key="1">
    <source>
        <dbReference type="ARBA" id="ARBA00001957"/>
    </source>
</evidence>
<dbReference type="CDD" id="cd17643">
    <property type="entry name" value="A_NRPS_Cytc1-like"/>
    <property type="match status" value="1"/>
</dbReference>
<dbReference type="PANTHER" id="PTHR45527:SF14">
    <property type="entry name" value="PLIPASTATIN SYNTHASE SUBUNIT B"/>
    <property type="match status" value="1"/>
</dbReference>
<evidence type="ECO:0000256" key="3">
    <source>
        <dbReference type="ARBA" id="ARBA00022553"/>
    </source>
</evidence>
<dbReference type="InterPro" id="IPR025110">
    <property type="entry name" value="AMP-bd_C"/>
</dbReference>
<reference evidence="6" key="1">
    <citation type="journal article" date="2020" name="Syst. Appl. Microbiol.">
        <title>Streptomyces alkaliterrae sp. nov., isolated from an alkaline soil, and emended descriptions of Streptomyces alkaliphilus, Streptomyces calidiresistens and Streptomyces durbertensis.</title>
        <authorList>
            <person name="Swiecimska M."/>
            <person name="Golinska P."/>
            <person name="Nouioui I."/>
            <person name="Wypij M."/>
            <person name="Rai M."/>
            <person name="Sangal V."/>
            <person name="Goodfellow M."/>
        </authorList>
    </citation>
    <scope>NUCLEOTIDE SEQUENCE [LARGE SCALE GENOMIC DNA]</scope>
    <source>
        <strain evidence="6">DSM 104538</strain>
    </source>
</reference>
<evidence type="ECO:0000313" key="5">
    <source>
        <dbReference type="EMBL" id="MBB1246589.1"/>
    </source>
</evidence>
<dbReference type="Gene3D" id="3.30.559.10">
    <property type="entry name" value="Chloramphenicol acetyltransferase-like domain"/>
    <property type="match status" value="1"/>
</dbReference>
<dbReference type="PROSITE" id="PS00455">
    <property type="entry name" value="AMP_BINDING"/>
    <property type="match status" value="1"/>
</dbReference>
<evidence type="ECO:0000259" key="4">
    <source>
        <dbReference type="PROSITE" id="PS50075"/>
    </source>
</evidence>
<keyword evidence="3" id="KW-0597">Phosphoprotein</keyword>
<dbReference type="PANTHER" id="PTHR45527">
    <property type="entry name" value="NONRIBOSOMAL PEPTIDE SYNTHETASE"/>
    <property type="match status" value="1"/>
</dbReference>
<accession>A0ABR6EMM0</accession>
<dbReference type="SUPFAM" id="SSF52777">
    <property type="entry name" value="CoA-dependent acyltransferases"/>
    <property type="match status" value="2"/>
</dbReference>
<dbReference type="EMBL" id="WMLF01000542">
    <property type="protein sequence ID" value="MBB1246589.1"/>
    <property type="molecule type" value="Genomic_DNA"/>
</dbReference>
<name>A0ABR6EMM0_9ACTN</name>
<gene>
    <name evidence="5" type="ORF">GL263_24010</name>
</gene>
<proteinExistence type="predicted"/>
<dbReference type="InterPro" id="IPR009081">
    <property type="entry name" value="PP-bd_ACP"/>
</dbReference>
<dbReference type="Gene3D" id="3.40.50.12780">
    <property type="entry name" value="N-terminal domain of ligase-like"/>
    <property type="match status" value="1"/>
</dbReference>
<dbReference type="Gene3D" id="3.30.559.30">
    <property type="entry name" value="Nonribosomal peptide synthetase, condensation domain"/>
    <property type="match status" value="1"/>
</dbReference>
<dbReference type="InterPro" id="IPR006162">
    <property type="entry name" value="Ppantetheine_attach_site"/>
</dbReference>
<dbReference type="SUPFAM" id="SSF56801">
    <property type="entry name" value="Acetyl-CoA synthetase-like"/>
    <property type="match status" value="1"/>
</dbReference>
<evidence type="ECO:0000256" key="2">
    <source>
        <dbReference type="ARBA" id="ARBA00022450"/>
    </source>
</evidence>
<dbReference type="Pfam" id="PF00501">
    <property type="entry name" value="AMP-binding"/>
    <property type="match status" value="1"/>
</dbReference>
<keyword evidence="6" id="KW-1185">Reference proteome</keyword>
<dbReference type="InterPro" id="IPR023213">
    <property type="entry name" value="CAT-like_dom_sf"/>
</dbReference>
<feature type="domain" description="Carrier" evidence="4">
    <location>
        <begin position="467"/>
        <end position="541"/>
    </location>
</feature>
<dbReference type="InterPro" id="IPR020845">
    <property type="entry name" value="AMP-binding_CS"/>
</dbReference>
<keyword evidence="2" id="KW-0596">Phosphopantetheine</keyword>
<sequence length="1075" mass="118165">VCVERSLETVVATLGVLLAGGVYVPLDTGFPVERMRFMLEDVEAGLVLTHGAAGALVPDGPWEVVDLGEAEGLQTGDLTLERVAREVPRVSAEHACYVIFTSGSTGRPKGTTVTHGNVTRLFEAVRARLPFGRGDVWSLFHSFAFDVSVMEMWGALTSGGRLVVVPYMTSRDADAFYALVRDERVTMLSQTPSAFRQFERADATAAGELNLRAVLFAGEALDRASVRRWGERHGYREPLLVNMYGITETTVHVTYAEVTEDQLDGAFTQIGSALPDLRIHVLDPFGDPVPVGVVGELYVGGPGVTRGYVGRPELTAERFVPDHLGGEPGARLYRSGDLARWRADGRLEYLGRGDGQVKVRGFRIELGEIEAALSRRGGIRQAVVIVRNDLGNDQADLVAYLVPEEGTGTPSTSELREALAEDLPGYMIPRNFVFLDELPLTSQGKLDHRALPAPGGERPDMAVEFEPALPGVEEQLAGIWSEVLGVDRVGRHDNFFDLGGDSIRSIQVLGQARAQGVAFELQDLFRTPTLAGLAEVAEASGDSAVPGRLREPFSMVSDEDRARLPEGLEDAYPMAELQVGMIYEMELDRDRKPYHNVDSMRVSGRFDETAFKRALAIVVGRHPILRTALELSAYSVPLQLVHGEAVMPCFVSDVRHLEEAAQESAIAEYVLAQRQQTFDHARPPLLRMGVHHLTDDTFQWTVTEHHAIFDGWSLHSTLAEISGLYQRMLAGESVEAEPSPASAYRDFIAAEQAVLHSAESERFWLDRVQDRPEGRLPRWPAEYDDRLTPAVGENEWRVSNEAEKHGSIETLLPSELCDDLLAFAKKAGVPLKSVLLAAHLRVMSLLTGSTDVLVGVSSNGRLEEVGSIEVRGLFLNTLPFRFQLAEGSWSELVRAVFQTEQEILPHRRYPLGVLQRKLGVGSFLETQFVYNHFHVLTDEFGKGRLEITDGKIDSFSTMRSEPTNFPLSVGVIRNPYSVRLLLCLDYHLGELVEGQVALVRDYYVRVLEMMVSDPDASFGHARVLGGAELSLLDEWAGGGARFPVSSIHEAVVRRAVEVPGEVAVVCGGESLSYGE</sequence>
<organism evidence="5 6">
    <name type="scientific">Streptomyces durbertensis</name>
    <dbReference type="NCBI Taxonomy" id="2448886"/>
    <lineage>
        <taxon>Bacteria</taxon>
        <taxon>Bacillati</taxon>
        <taxon>Actinomycetota</taxon>
        <taxon>Actinomycetes</taxon>
        <taxon>Kitasatosporales</taxon>
        <taxon>Streptomycetaceae</taxon>
        <taxon>Streptomyces</taxon>
    </lineage>
</organism>
<dbReference type="Pfam" id="PF13193">
    <property type="entry name" value="AMP-binding_C"/>
    <property type="match status" value="1"/>
</dbReference>
<dbReference type="NCBIfam" id="TIGR01733">
    <property type="entry name" value="AA-adenyl-dom"/>
    <property type="match status" value="1"/>
</dbReference>
<dbReference type="InterPro" id="IPR036736">
    <property type="entry name" value="ACP-like_sf"/>
</dbReference>
<evidence type="ECO:0000313" key="6">
    <source>
        <dbReference type="Proteomes" id="UP000766698"/>
    </source>
</evidence>
<dbReference type="InterPro" id="IPR000873">
    <property type="entry name" value="AMP-dep_synth/lig_dom"/>
</dbReference>
<dbReference type="InterPro" id="IPR045851">
    <property type="entry name" value="AMP-bd_C_sf"/>
</dbReference>
<dbReference type="InterPro" id="IPR001242">
    <property type="entry name" value="Condensation_dom"/>
</dbReference>
<dbReference type="Pfam" id="PF00668">
    <property type="entry name" value="Condensation"/>
    <property type="match status" value="1"/>
</dbReference>
<dbReference type="InterPro" id="IPR010071">
    <property type="entry name" value="AA_adenyl_dom"/>
</dbReference>